<feature type="chain" id="PRO_5005417469" description="Copper amine oxidase-like N-terminal domain-containing protein" evidence="1">
    <location>
        <begin position="27"/>
        <end position="481"/>
    </location>
</feature>
<dbReference type="eggNOG" id="ENOG502ZAGR">
    <property type="taxonomic scope" value="Bacteria"/>
</dbReference>
<feature type="signal peptide" evidence="1">
    <location>
        <begin position="1"/>
        <end position="26"/>
    </location>
</feature>
<dbReference type="SUPFAM" id="SSF55383">
    <property type="entry name" value="Copper amine oxidase, domain N"/>
    <property type="match status" value="1"/>
</dbReference>
<evidence type="ECO:0000259" key="2">
    <source>
        <dbReference type="Pfam" id="PF07833"/>
    </source>
</evidence>
<dbReference type="STRING" id="268407.PWYN_27995"/>
<dbReference type="AlphaFoldDB" id="A0A098M8G8"/>
<proteinExistence type="predicted"/>
<reference evidence="3 4" key="2">
    <citation type="submission" date="2014-10" db="EMBL/GenBank/DDBJ databases">
        <title>Comparative genomics of the Paenibacillus odorifer group.</title>
        <authorList>
            <person name="Tsai Y.-C."/>
            <person name="Martin N."/>
            <person name="Korlach J."/>
            <person name="Wiedmann M."/>
        </authorList>
    </citation>
    <scope>NUCLEOTIDE SEQUENCE [LARGE SCALE GENOMIC DNA]</scope>
    <source>
        <strain evidence="3 4">DSM 18334</strain>
    </source>
</reference>
<accession>A0A098M8G8</accession>
<dbReference type="InterPro" id="IPR011042">
    <property type="entry name" value="6-blade_b-propeller_TolB-like"/>
</dbReference>
<dbReference type="InterPro" id="IPR012854">
    <property type="entry name" value="Cu_amine_oxidase-like_N"/>
</dbReference>
<comment type="caution">
    <text evidence="3">The sequence shown here is derived from an EMBL/GenBank/DDBJ whole genome shotgun (WGS) entry which is preliminary data.</text>
</comment>
<dbReference type="EMBL" id="JQCR01000003">
    <property type="protein sequence ID" value="KGE18356.1"/>
    <property type="molecule type" value="Genomic_DNA"/>
</dbReference>
<dbReference type="Gene3D" id="2.120.10.30">
    <property type="entry name" value="TolB, C-terminal domain"/>
    <property type="match status" value="1"/>
</dbReference>
<gene>
    <name evidence="3" type="ORF">PWYN_27995</name>
</gene>
<dbReference type="SUPFAM" id="SSF82171">
    <property type="entry name" value="DPP6 N-terminal domain-like"/>
    <property type="match status" value="1"/>
</dbReference>
<organism evidence="3 4">
    <name type="scientific">Paenibacillus wynnii</name>
    <dbReference type="NCBI Taxonomy" id="268407"/>
    <lineage>
        <taxon>Bacteria</taxon>
        <taxon>Bacillati</taxon>
        <taxon>Bacillota</taxon>
        <taxon>Bacilli</taxon>
        <taxon>Bacillales</taxon>
        <taxon>Paenibacillaceae</taxon>
        <taxon>Paenibacillus</taxon>
    </lineage>
</organism>
<evidence type="ECO:0000313" key="3">
    <source>
        <dbReference type="EMBL" id="KGE18356.1"/>
    </source>
</evidence>
<keyword evidence="1" id="KW-0732">Signal</keyword>
<dbReference type="InterPro" id="IPR036582">
    <property type="entry name" value="Mao_N_sf"/>
</dbReference>
<reference evidence="3 4" key="1">
    <citation type="submission" date="2014-08" db="EMBL/GenBank/DDBJ databases">
        <authorList>
            <person name="den Bakker H.C."/>
        </authorList>
    </citation>
    <scope>NUCLEOTIDE SEQUENCE [LARGE SCALE GENOMIC DNA]</scope>
    <source>
        <strain evidence="3 4">DSM 18334</strain>
    </source>
</reference>
<name>A0A098M8G8_9BACL</name>
<dbReference type="RefSeq" id="WP_036658427.1">
    <property type="nucleotide sequence ID" value="NZ_JQCR01000003.1"/>
</dbReference>
<feature type="domain" description="Copper amine oxidase-like N-terminal" evidence="2">
    <location>
        <begin position="59"/>
        <end position="155"/>
    </location>
</feature>
<dbReference type="Proteomes" id="UP000029734">
    <property type="component" value="Unassembled WGS sequence"/>
</dbReference>
<evidence type="ECO:0000313" key="4">
    <source>
        <dbReference type="Proteomes" id="UP000029734"/>
    </source>
</evidence>
<keyword evidence="4" id="KW-1185">Reference proteome</keyword>
<dbReference type="OrthoDB" id="2768010at2"/>
<sequence>MTNSKWLSSALASALLVTAASGSVSAASASNSGKISANNVKPAVSAVSKVKEGTTAWTVNGTPVIFNTIDSSGYKLYSLSQVAGALGATFVQGAGGIALNDSRGLHTIQLKTGSKSYQLDGAPFTFTVAPIVYKGKTYVELTKLVNGLGGELQVSPNSILSSARPSGEFDSLHWNSDGSIIANKSDAESTQILKFNTNPGKYDLFTSNAGATDFSVSADQRWGAFNDETGQLNLIDLTSGLIKKLGTDTTVKTDLIWSLDGKKIYFIQGDKQEKISQISVETGVVTEVLADKVENKSELRISADEKRAIYIVNVTGVAKNDADSTEDSLTVDYSKAGEQLFKLEIGIKDAKPVALTTTPDNKLYPEILADGSIVFLSADPDGTELNKLKLVKADATLSDIALDIEVYWSAKVGNGLVVAGVAVDGSTHIYSITAAGAKTELYSTTKDVTEIAVSVDGSKLAIIVEGKILVIQNAKASQLTR</sequence>
<dbReference type="Pfam" id="PF07833">
    <property type="entry name" value="Cu_amine_oxidN1"/>
    <property type="match status" value="1"/>
</dbReference>
<protein>
    <recommendedName>
        <fullName evidence="2">Copper amine oxidase-like N-terminal domain-containing protein</fullName>
    </recommendedName>
</protein>
<evidence type="ECO:0000256" key="1">
    <source>
        <dbReference type="SAM" id="SignalP"/>
    </source>
</evidence>